<feature type="compositionally biased region" description="Polar residues" evidence="1">
    <location>
        <begin position="155"/>
        <end position="170"/>
    </location>
</feature>
<feature type="region of interest" description="Disordered" evidence="1">
    <location>
        <begin position="1"/>
        <end position="129"/>
    </location>
</feature>
<feature type="compositionally biased region" description="Polar residues" evidence="1">
    <location>
        <begin position="554"/>
        <end position="571"/>
    </location>
</feature>
<sequence>MDAEGTSPSTDIDDMTQPTHQAKPERPFNSRIQQQQHDEDKTPSASPSKSRSLSDSTPKLSPSPKIVSKRESKDDTSITTPRTPRRPDFLARGLSLQMPPRDPTLGLQHPSTNHRIPLSPQLDTRDTYASPATVLPRHSRGLDFARACTNLHHSTLAEQSSPDSSPTITQKGMMIPQRKGTMTSMALDSPNASDTRWSSMNHNDKSVASSSVGSINMLGTDSSSDSSGDDDAMDPDDNDDPMIMTPQVLKLDKNLGNPFGAPTAASPGGGMWTGGFSPNGPNFLQIQRNRLRKVRSRKSSSSASGHSSLASPGPGSPPASKAFEGANGGYFAREAVIRKAGSRRESLSMHAKDLNLSSGNDSGDEAGKPAPSTPGVVRRAVTRRGNLLVSPSPSCRFASSLTCLQPKSRQFARIRADLLEEGAPVDSEVKREAEIIRQVRESDTITEPKREGSVTANSSPSLLPTVPGLNELEDIPENDGMDMEGQAVSNGKGLFRAFNLQPTADGPLSWNGNSDGRFHTPPPPFFPRGGSAISDDINMDSPTISNISYSHRMSISEGNKDQSLSRGSTPQPMVPPTAADGIKKKRRRDDDFDVNSIKRRAVSPGLSVTNSPIMSQSPQQTANQKNSREGSTSAPGGHAAGERSNSGGSTMSVTPSLGPKRVGLQGMTDTNDGLMKMSIE</sequence>
<gene>
    <name evidence="2" type="ORF">HDK90DRAFT_503654</name>
</gene>
<feature type="region of interest" description="Disordered" evidence="1">
    <location>
        <begin position="353"/>
        <end position="377"/>
    </location>
</feature>
<feature type="compositionally biased region" description="Low complexity" evidence="1">
    <location>
        <begin position="299"/>
        <end position="313"/>
    </location>
</feature>
<feature type="compositionally biased region" description="Low complexity" evidence="1">
    <location>
        <begin position="43"/>
        <end position="59"/>
    </location>
</feature>
<feature type="compositionally biased region" description="Polar residues" evidence="1">
    <location>
        <begin position="606"/>
        <end position="634"/>
    </location>
</feature>
<dbReference type="EMBL" id="JBBWRZ010000006">
    <property type="protein sequence ID" value="KAK8233756.1"/>
    <property type="molecule type" value="Genomic_DNA"/>
</dbReference>
<organism evidence="2 3">
    <name type="scientific">Phyllosticta capitalensis</name>
    <dbReference type="NCBI Taxonomy" id="121624"/>
    <lineage>
        <taxon>Eukaryota</taxon>
        <taxon>Fungi</taxon>
        <taxon>Dikarya</taxon>
        <taxon>Ascomycota</taxon>
        <taxon>Pezizomycotina</taxon>
        <taxon>Dothideomycetes</taxon>
        <taxon>Dothideomycetes incertae sedis</taxon>
        <taxon>Botryosphaeriales</taxon>
        <taxon>Phyllostictaceae</taxon>
        <taxon>Phyllosticta</taxon>
    </lineage>
</organism>
<feature type="compositionally biased region" description="Acidic residues" evidence="1">
    <location>
        <begin position="227"/>
        <end position="240"/>
    </location>
</feature>
<reference evidence="2 3" key="1">
    <citation type="submission" date="2024-04" db="EMBL/GenBank/DDBJ databases">
        <title>Phyllosticta paracitricarpa is synonymous to the EU quarantine fungus P. citricarpa based on phylogenomic analyses.</title>
        <authorList>
            <consortium name="Lawrence Berkeley National Laboratory"/>
            <person name="Van Ingen-Buijs V.A."/>
            <person name="Van Westerhoven A.C."/>
            <person name="Haridas S."/>
            <person name="Skiadas P."/>
            <person name="Martin F."/>
            <person name="Groenewald J.Z."/>
            <person name="Crous P.W."/>
            <person name="Seidl M.F."/>
        </authorList>
    </citation>
    <scope>NUCLEOTIDE SEQUENCE [LARGE SCALE GENOMIC DNA]</scope>
    <source>
        <strain evidence="2 3">CBS 123374</strain>
    </source>
</reference>
<feature type="region of interest" description="Disordered" evidence="1">
    <location>
        <begin position="554"/>
        <end position="680"/>
    </location>
</feature>
<comment type="caution">
    <text evidence="2">The sequence shown here is derived from an EMBL/GenBank/DDBJ whole genome shotgun (WGS) entry which is preliminary data.</text>
</comment>
<dbReference type="Proteomes" id="UP001492380">
    <property type="component" value="Unassembled WGS sequence"/>
</dbReference>
<dbReference type="PANTHER" id="PTHR42106:SF1">
    <property type="match status" value="1"/>
</dbReference>
<name>A0ABR1YMN1_9PEZI</name>
<proteinExistence type="predicted"/>
<feature type="region of interest" description="Disordered" evidence="1">
    <location>
        <begin position="444"/>
        <end position="467"/>
    </location>
</feature>
<keyword evidence="3" id="KW-1185">Reference proteome</keyword>
<dbReference type="PANTHER" id="PTHR42106">
    <property type="entry name" value="CHROMOSOME 10, WHOLE GENOME SHOTGUN SEQUENCE"/>
    <property type="match status" value="1"/>
</dbReference>
<feature type="compositionally biased region" description="Polar residues" evidence="1">
    <location>
        <begin position="643"/>
        <end position="655"/>
    </location>
</feature>
<feature type="compositionally biased region" description="Basic residues" evidence="1">
    <location>
        <begin position="289"/>
        <end position="298"/>
    </location>
</feature>
<accession>A0ABR1YMN1</accession>
<evidence type="ECO:0000313" key="2">
    <source>
        <dbReference type="EMBL" id="KAK8233756.1"/>
    </source>
</evidence>
<evidence type="ECO:0000256" key="1">
    <source>
        <dbReference type="SAM" id="MobiDB-lite"/>
    </source>
</evidence>
<feature type="compositionally biased region" description="Polar residues" evidence="1">
    <location>
        <begin position="279"/>
        <end position="288"/>
    </location>
</feature>
<protein>
    <submittedName>
        <fullName evidence="2">Uncharacterized protein</fullName>
    </submittedName>
</protein>
<feature type="region of interest" description="Disordered" evidence="1">
    <location>
        <begin position="155"/>
        <end position="324"/>
    </location>
</feature>
<evidence type="ECO:0000313" key="3">
    <source>
        <dbReference type="Proteomes" id="UP001492380"/>
    </source>
</evidence>
<feature type="compositionally biased region" description="Polar residues" evidence="1">
    <location>
        <begin position="1"/>
        <end position="20"/>
    </location>
</feature>
<feature type="compositionally biased region" description="Polar residues" evidence="1">
    <location>
        <begin position="180"/>
        <end position="220"/>
    </location>
</feature>